<evidence type="ECO:0000256" key="3">
    <source>
        <dbReference type="ARBA" id="ARBA00022694"/>
    </source>
</evidence>
<feature type="domain" description="tRNA(Ile)-lysidine/2-thiocytidine synthase N-terminal" evidence="7">
    <location>
        <begin position="22"/>
        <end position="201"/>
    </location>
</feature>
<dbReference type="SUPFAM" id="SSF52402">
    <property type="entry name" value="Adenine nucleotide alpha hydrolases-like"/>
    <property type="match status" value="1"/>
</dbReference>
<evidence type="ECO:0000256" key="4">
    <source>
        <dbReference type="ARBA" id="ARBA00022741"/>
    </source>
</evidence>
<dbReference type="PANTHER" id="PTHR43033">
    <property type="entry name" value="TRNA(ILE)-LYSIDINE SYNTHASE-RELATED"/>
    <property type="match status" value="1"/>
</dbReference>
<dbReference type="GO" id="GO:0005524">
    <property type="term" value="F:ATP binding"/>
    <property type="evidence" value="ECO:0007669"/>
    <property type="project" value="UniProtKB-KW"/>
</dbReference>
<dbReference type="InterPro" id="IPR011063">
    <property type="entry name" value="TilS/TtcA_N"/>
</dbReference>
<dbReference type="InterPro" id="IPR012094">
    <property type="entry name" value="tRNA_Ile_lys_synt"/>
</dbReference>
<proteinExistence type="inferred from homology"/>
<dbReference type="GO" id="GO:0008033">
    <property type="term" value="P:tRNA processing"/>
    <property type="evidence" value="ECO:0007669"/>
    <property type="project" value="UniProtKB-KW"/>
</dbReference>
<evidence type="ECO:0000259" key="7">
    <source>
        <dbReference type="Pfam" id="PF01171"/>
    </source>
</evidence>
<dbReference type="GO" id="GO:0032267">
    <property type="term" value="F:tRNA(Ile)-lysidine synthase activity"/>
    <property type="evidence" value="ECO:0007669"/>
    <property type="project" value="UniProtKB-EC"/>
</dbReference>
<dbReference type="Pfam" id="PF01171">
    <property type="entry name" value="ATP_bind_3"/>
    <property type="match status" value="1"/>
</dbReference>
<reference evidence="8" key="2">
    <citation type="submission" date="2017-05" db="UniProtKB">
        <authorList>
            <consortium name="EnsemblMetazoa"/>
        </authorList>
    </citation>
    <scope>IDENTIFICATION</scope>
</reference>
<dbReference type="EC" id="6.3.4.19" evidence="1"/>
<evidence type="ECO:0000313" key="9">
    <source>
        <dbReference type="Proteomes" id="UP000007879"/>
    </source>
</evidence>
<keyword evidence="5" id="KW-0067">ATP-binding</keyword>
<dbReference type="HAMAP" id="MF_01161">
    <property type="entry name" value="tRNA_Ile_lys_synt"/>
    <property type="match status" value="1"/>
</dbReference>
<evidence type="ECO:0000256" key="1">
    <source>
        <dbReference type="ARBA" id="ARBA00013267"/>
    </source>
</evidence>
<comment type="catalytic activity">
    <reaction evidence="6">
        <text>cytidine(34) in tRNA(Ile2) + L-lysine + ATP = lysidine(34) in tRNA(Ile2) + AMP + diphosphate + H(+)</text>
        <dbReference type="Rhea" id="RHEA:43744"/>
        <dbReference type="Rhea" id="RHEA-COMP:10625"/>
        <dbReference type="Rhea" id="RHEA-COMP:10670"/>
        <dbReference type="ChEBI" id="CHEBI:15378"/>
        <dbReference type="ChEBI" id="CHEBI:30616"/>
        <dbReference type="ChEBI" id="CHEBI:32551"/>
        <dbReference type="ChEBI" id="CHEBI:33019"/>
        <dbReference type="ChEBI" id="CHEBI:82748"/>
        <dbReference type="ChEBI" id="CHEBI:83665"/>
        <dbReference type="ChEBI" id="CHEBI:456215"/>
        <dbReference type="EC" id="6.3.4.19"/>
    </reaction>
</comment>
<dbReference type="EnsemblMetazoa" id="Aqu2.1.37640_001">
    <property type="protein sequence ID" value="Aqu2.1.37640_001"/>
    <property type="gene ID" value="Aqu2.1.37640"/>
</dbReference>
<dbReference type="AlphaFoldDB" id="A0A1X7VBH0"/>
<sequence length="462" mass="53040">MVTISLFKSVLSRLSIPPSSRVCVGVSGGSDSIALTYLAKQVFGDGVLAVTVDHNLREGSDKEAIRAKEIVESLGVEHKLVTWDWSESVPEGRIQRVCRDRRLLNLFEICNDNNIDILMTGHHWNDQIETFLYRMARLSRIGGLAGLSHVTRFVNMPGIKVIKPLLDFKKDSLVELCKEKKLDWVEDPTNSSPIFWRNTIRLFLNDNPQLYQGLTELIKTCGNAKTKMLQEVRQAVNKGVKVDENYGYVKVHYDTFVNLPYSIALNLLYVILQFVRGEHLHLSTKKFDRVYREFKDDVLSKNISLGFCNIFQEKSTTRRLPYFCVARSRERSTFDTQPIKLGETVHWDNRFLLSLSKLPPDTPGAGSPKEGEEFFIIPWRERFNAELTKGVRKNRAFVLPPPIARQGLPVVVDKKDRIVLIPHFKVNDRSYGVTCTYQFKPSIDLYDWVDWTPLMIDNADDK</sequence>
<keyword evidence="9" id="KW-1185">Reference proteome</keyword>
<gene>
    <name evidence="8" type="primary">109580648</name>
</gene>
<keyword evidence="3" id="KW-0819">tRNA processing</keyword>
<reference evidence="9" key="1">
    <citation type="journal article" date="2010" name="Nature">
        <title>The Amphimedon queenslandica genome and the evolution of animal complexity.</title>
        <authorList>
            <person name="Srivastava M."/>
            <person name="Simakov O."/>
            <person name="Chapman J."/>
            <person name="Fahey B."/>
            <person name="Gauthier M.E."/>
            <person name="Mitros T."/>
            <person name="Richards G.S."/>
            <person name="Conaco C."/>
            <person name="Dacre M."/>
            <person name="Hellsten U."/>
            <person name="Larroux C."/>
            <person name="Putnam N.H."/>
            <person name="Stanke M."/>
            <person name="Adamska M."/>
            <person name="Darling A."/>
            <person name="Degnan S.M."/>
            <person name="Oakley T.H."/>
            <person name="Plachetzki D.C."/>
            <person name="Zhai Y."/>
            <person name="Adamski M."/>
            <person name="Calcino A."/>
            <person name="Cummins S.F."/>
            <person name="Goodstein D.M."/>
            <person name="Harris C."/>
            <person name="Jackson D.J."/>
            <person name="Leys S.P."/>
            <person name="Shu S."/>
            <person name="Woodcroft B.J."/>
            <person name="Vervoort M."/>
            <person name="Kosik K.S."/>
            <person name="Manning G."/>
            <person name="Degnan B.M."/>
            <person name="Rokhsar D.S."/>
        </authorList>
    </citation>
    <scope>NUCLEOTIDE SEQUENCE [LARGE SCALE GENOMIC DNA]</scope>
</reference>
<keyword evidence="4" id="KW-0547">Nucleotide-binding</keyword>
<dbReference type="EnsemblMetazoa" id="XM_019994055.1">
    <property type="protein sequence ID" value="XP_019849614.1"/>
    <property type="gene ID" value="LOC109580648"/>
</dbReference>
<dbReference type="CDD" id="cd01992">
    <property type="entry name" value="TilS_N"/>
    <property type="match status" value="1"/>
</dbReference>
<dbReference type="Gene3D" id="3.40.50.620">
    <property type="entry name" value="HUPs"/>
    <property type="match status" value="1"/>
</dbReference>
<evidence type="ECO:0000256" key="2">
    <source>
        <dbReference type="ARBA" id="ARBA00022598"/>
    </source>
</evidence>
<protein>
    <recommendedName>
        <fullName evidence="1">tRNA(Ile)-lysidine synthetase</fullName>
        <ecNumber evidence="1">6.3.4.19</ecNumber>
    </recommendedName>
</protein>
<dbReference type="STRING" id="400682.A0A1X7VBH0"/>
<dbReference type="PANTHER" id="PTHR43033:SF1">
    <property type="entry name" value="TRNA(ILE)-LYSIDINE SYNTHASE-RELATED"/>
    <property type="match status" value="1"/>
</dbReference>
<dbReference type="Proteomes" id="UP000007879">
    <property type="component" value="Unassembled WGS sequence"/>
</dbReference>
<name>A0A1X7VBH0_AMPQE</name>
<evidence type="ECO:0000313" key="8">
    <source>
        <dbReference type="EnsemblMetazoa" id="Aqu2.1.37640_001"/>
    </source>
</evidence>
<evidence type="ECO:0000256" key="6">
    <source>
        <dbReference type="ARBA" id="ARBA00048539"/>
    </source>
</evidence>
<evidence type="ECO:0000256" key="5">
    <source>
        <dbReference type="ARBA" id="ARBA00022840"/>
    </source>
</evidence>
<accession>A0A1X7VBH0</accession>
<dbReference type="NCBIfam" id="TIGR02432">
    <property type="entry name" value="lysidine_TilS_N"/>
    <property type="match status" value="1"/>
</dbReference>
<dbReference type="OrthoDB" id="8120271at2759"/>
<dbReference type="InterPro" id="IPR014729">
    <property type="entry name" value="Rossmann-like_a/b/a_fold"/>
</dbReference>
<dbReference type="InParanoid" id="A0A1X7VBH0"/>
<organism evidence="8">
    <name type="scientific">Amphimedon queenslandica</name>
    <name type="common">Sponge</name>
    <dbReference type="NCBI Taxonomy" id="400682"/>
    <lineage>
        <taxon>Eukaryota</taxon>
        <taxon>Metazoa</taxon>
        <taxon>Porifera</taxon>
        <taxon>Demospongiae</taxon>
        <taxon>Heteroscleromorpha</taxon>
        <taxon>Haplosclerida</taxon>
        <taxon>Niphatidae</taxon>
        <taxon>Amphimedon</taxon>
    </lineage>
</organism>
<dbReference type="eggNOG" id="ENOG502QQNE">
    <property type="taxonomic scope" value="Eukaryota"/>
</dbReference>
<dbReference type="KEGG" id="aqu:109580648"/>
<dbReference type="InterPro" id="IPR012795">
    <property type="entry name" value="tRNA_Ile_lys_synt_N"/>
</dbReference>
<keyword evidence="2" id="KW-0436">Ligase</keyword>